<evidence type="ECO:0000313" key="3">
    <source>
        <dbReference type="Proteomes" id="UP001305414"/>
    </source>
</evidence>
<gene>
    <name evidence="2" type="ORF">RRF57_009335</name>
</gene>
<dbReference type="EMBL" id="JAWHQM010000034">
    <property type="protein sequence ID" value="KAK5633621.1"/>
    <property type="molecule type" value="Genomic_DNA"/>
</dbReference>
<dbReference type="AlphaFoldDB" id="A0AAN7ZBW9"/>
<reference evidence="2 3" key="1">
    <citation type="submission" date="2023-10" db="EMBL/GenBank/DDBJ databases">
        <title>Draft genome sequence of Xylaria bambusicola isolate GMP-LS, the root and basal stem rot pathogen of sugarcane in Indonesia.</title>
        <authorList>
            <person name="Selvaraj P."/>
            <person name="Muralishankar V."/>
            <person name="Muruganantham S."/>
            <person name="Sp S."/>
            <person name="Haryani S."/>
            <person name="Lau K.J.X."/>
            <person name="Naqvi N.I."/>
        </authorList>
    </citation>
    <scope>NUCLEOTIDE SEQUENCE [LARGE SCALE GENOMIC DNA]</scope>
    <source>
        <strain evidence="2">GMP-LS</strain>
    </source>
</reference>
<organism evidence="2 3">
    <name type="scientific">Xylaria bambusicola</name>
    <dbReference type="NCBI Taxonomy" id="326684"/>
    <lineage>
        <taxon>Eukaryota</taxon>
        <taxon>Fungi</taxon>
        <taxon>Dikarya</taxon>
        <taxon>Ascomycota</taxon>
        <taxon>Pezizomycotina</taxon>
        <taxon>Sordariomycetes</taxon>
        <taxon>Xylariomycetidae</taxon>
        <taxon>Xylariales</taxon>
        <taxon>Xylariaceae</taxon>
        <taxon>Xylaria</taxon>
    </lineage>
</organism>
<evidence type="ECO:0000313" key="2">
    <source>
        <dbReference type="EMBL" id="KAK5633621.1"/>
    </source>
</evidence>
<feature type="compositionally biased region" description="Basic and acidic residues" evidence="1">
    <location>
        <begin position="22"/>
        <end position="41"/>
    </location>
</feature>
<feature type="compositionally biased region" description="Basic and acidic residues" evidence="1">
    <location>
        <begin position="96"/>
        <end position="111"/>
    </location>
</feature>
<comment type="caution">
    <text evidence="2">The sequence shown here is derived from an EMBL/GenBank/DDBJ whole genome shotgun (WGS) entry which is preliminary data.</text>
</comment>
<protein>
    <submittedName>
        <fullName evidence="2">Uncharacterized protein</fullName>
    </submittedName>
</protein>
<keyword evidence="3" id="KW-1185">Reference proteome</keyword>
<sequence>MDIPLLSPWESIFKLSPYDGVRPPEKVHGRHDAGDFDDRQDKDVAVRYASLVVMEPSIQDYEEAPTSKVYLQDKQYTPNKDGFELGPSRSGPPIEQPEKNRNSNDVTDKPNGHKNTLQHGC</sequence>
<proteinExistence type="predicted"/>
<feature type="region of interest" description="Disordered" evidence="1">
    <location>
        <begin position="64"/>
        <end position="121"/>
    </location>
</feature>
<feature type="region of interest" description="Disordered" evidence="1">
    <location>
        <begin position="17"/>
        <end position="41"/>
    </location>
</feature>
<evidence type="ECO:0000256" key="1">
    <source>
        <dbReference type="SAM" id="MobiDB-lite"/>
    </source>
</evidence>
<name>A0AAN7ZBW9_9PEZI</name>
<accession>A0AAN7ZBW9</accession>
<dbReference type="Proteomes" id="UP001305414">
    <property type="component" value="Unassembled WGS sequence"/>
</dbReference>